<evidence type="ECO:0000313" key="3">
    <source>
        <dbReference type="Proteomes" id="UP000747399"/>
    </source>
</evidence>
<dbReference type="PANTHER" id="PTHR13233:SF0">
    <property type="entry name" value="MICROSPHERULE PROTEIN 1"/>
    <property type="match status" value="1"/>
</dbReference>
<organism evidence="2 3">
    <name type="scientific">Volvox africanus</name>
    <dbReference type="NCBI Taxonomy" id="51714"/>
    <lineage>
        <taxon>Eukaryota</taxon>
        <taxon>Viridiplantae</taxon>
        <taxon>Chlorophyta</taxon>
        <taxon>core chlorophytes</taxon>
        <taxon>Chlorophyceae</taxon>
        <taxon>CS clade</taxon>
        <taxon>Chlamydomonadales</taxon>
        <taxon>Volvocaceae</taxon>
        <taxon>Volvox</taxon>
    </lineage>
</organism>
<dbReference type="GO" id="GO:0031011">
    <property type="term" value="C:Ino80 complex"/>
    <property type="evidence" value="ECO:0007669"/>
    <property type="project" value="InterPro"/>
</dbReference>
<dbReference type="InterPro" id="IPR008984">
    <property type="entry name" value="SMAD_FHA_dom_sf"/>
</dbReference>
<dbReference type="GO" id="GO:0071339">
    <property type="term" value="C:MLL1 complex"/>
    <property type="evidence" value="ECO:0007669"/>
    <property type="project" value="InterPro"/>
</dbReference>
<dbReference type="EMBL" id="BNCO01000008">
    <property type="protein sequence ID" value="GIL50383.1"/>
    <property type="molecule type" value="Genomic_DNA"/>
</dbReference>
<name>A0A8J4AZG1_9CHLO</name>
<sequence>METAQSSDDVRASKKPRVREPVDSRLNDVVVSSMAELDRIKQSDNQLAYLQSQLAATESLYAAYQGEFRALAKQLGDVKRSQLKDGLKIWEVAGASGDAAVQLPRKRQGKLQPGSAEGSWDYSLETFSDIEEEVLLIELDSPMDEDPPRDPDSVQQHLESVSSKAEGGTLPPAALADKDGGTGRRTGDHRQADGTTAAVPATAPGPQSPVAGDGVNVADGGGVRMVEAEGTPLASTSPASVPTAAATTGAAAAVPERRTGLDASPRDRLEALEATCSAVAQEDMESQGALACLAGRVAKYYLRSTAVTLGRTTESKGDVDVDLIPEEPPLPPAAAAAAAAGGTVGPHAGTGAVTATGATAAHSGGVPQAAAASAAAAGTATAAPSDTGTVDDGGGVGDQAPTPPPDAAAASGPGAAGSGGPAARGHLISRRQAMIRLGADGQFRLVNMGRQVVRVNDVLVPQNHTVNLPHLSLIEIASVRLLFMGNLAAVARVMRRSAALSL</sequence>
<dbReference type="GO" id="GO:0044545">
    <property type="term" value="C:NSL complex"/>
    <property type="evidence" value="ECO:0007669"/>
    <property type="project" value="TreeGrafter"/>
</dbReference>
<feature type="region of interest" description="Disordered" evidence="1">
    <location>
        <begin position="1"/>
        <end position="22"/>
    </location>
</feature>
<dbReference type="InterPro" id="IPR037912">
    <property type="entry name" value="MCRS1"/>
</dbReference>
<feature type="region of interest" description="Disordered" evidence="1">
    <location>
        <begin position="141"/>
        <end position="220"/>
    </location>
</feature>
<protein>
    <recommendedName>
        <fullName evidence="4">FHA domain-containing protein</fullName>
    </recommendedName>
</protein>
<gene>
    <name evidence="2" type="ORF">Vafri_6603</name>
</gene>
<feature type="region of interest" description="Disordered" evidence="1">
    <location>
        <begin position="382"/>
        <end position="424"/>
    </location>
</feature>
<feature type="compositionally biased region" description="Polar residues" evidence="1">
    <location>
        <begin position="153"/>
        <end position="163"/>
    </location>
</feature>
<feature type="region of interest" description="Disordered" evidence="1">
    <location>
        <begin position="324"/>
        <end position="344"/>
    </location>
</feature>
<keyword evidence="3" id="KW-1185">Reference proteome</keyword>
<feature type="compositionally biased region" description="Low complexity" evidence="1">
    <location>
        <begin position="333"/>
        <end position="344"/>
    </location>
</feature>
<reference evidence="2" key="1">
    <citation type="journal article" date="2021" name="Proc. Natl. Acad. Sci. U.S.A.">
        <title>Three genomes in the algal genus Volvox reveal the fate of a haploid sex-determining region after a transition to homothallism.</title>
        <authorList>
            <person name="Yamamoto K."/>
            <person name="Hamaji T."/>
            <person name="Kawai-Toyooka H."/>
            <person name="Matsuzaki R."/>
            <person name="Takahashi F."/>
            <person name="Nishimura Y."/>
            <person name="Kawachi M."/>
            <person name="Noguchi H."/>
            <person name="Minakuchi Y."/>
            <person name="Umen J.G."/>
            <person name="Toyoda A."/>
            <person name="Nozaki H."/>
        </authorList>
    </citation>
    <scope>NUCLEOTIDE SEQUENCE</scope>
    <source>
        <strain evidence="2">NIES-3780</strain>
    </source>
</reference>
<dbReference type="Proteomes" id="UP000747399">
    <property type="component" value="Unassembled WGS sequence"/>
</dbReference>
<dbReference type="SUPFAM" id="SSF49879">
    <property type="entry name" value="SMAD/FHA domain"/>
    <property type="match status" value="1"/>
</dbReference>
<dbReference type="AlphaFoldDB" id="A0A8J4AZG1"/>
<dbReference type="GO" id="GO:0045944">
    <property type="term" value="P:positive regulation of transcription by RNA polymerase II"/>
    <property type="evidence" value="ECO:0007669"/>
    <property type="project" value="TreeGrafter"/>
</dbReference>
<dbReference type="GO" id="GO:0002151">
    <property type="term" value="F:G-quadruplex RNA binding"/>
    <property type="evidence" value="ECO:0007669"/>
    <property type="project" value="InterPro"/>
</dbReference>
<proteinExistence type="predicted"/>
<evidence type="ECO:0008006" key="4">
    <source>
        <dbReference type="Google" id="ProtNLM"/>
    </source>
</evidence>
<feature type="compositionally biased region" description="Basic and acidic residues" evidence="1">
    <location>
        <begin position="8"/>
        <end position="22"/>
    </location>
</feature>
<evidence type="ECO:0000313" key="2">
    <source>
        <dbReference type="EMBL" id="GIL50383.1"/>
    </source>
</evidence>
<accession>A0A8J4AZG1</accession>
<comment type="caution">
    <text evidence="2">The sequence shown here is derived from an EMBL/GenBank/DDBJ whole genome shotgun (WGS) entry which is preliminary data.</text>
</comment>
<feature type="compositionally biased region" description="Basic and acidic residues" evidence="1">
    <location>
        <begin position="176"/>
        <end position="192"/>
    </location>
</feature>
<evidence type="ECO:0000256" key="1">
    <source>
        <dbReference type="SAM" id="MobiDB-lite"/>
    </source>
</evidence>
<dbReference type="PANTHER" id="PTHR13233">
    <property type="entry name" value="MICROSPHERULE PROTEIN 1"/>
    <property type="match status" value="1"/>
</dbReference>
<feature type="compositionally biased region" description="Low complexity" evidence="1">
    <location>
        <begin position="193"/>
        <end position="218"/>
    </location>
</feature>